<dbReference type="Proteomes" id="UP001066276">
    <property type="component" value="Chromosome 9"/>
</dbReference>
<dbReference type="AlphaFoldDB" id="A0AAV7N8J3"/>
<feature type="region of interest" description="Disordered" evidence="1">
    <location>
        <begin position="29"/>
        <end position="75"/>
    </location>
</feature>
<keyword evidence="3" id="KW-1185">Reference proteome</keyword>
<reference evidence="2" key="1">
    <citation type="journal article" date="2022" name="bioRxiv">
        <title>Sequencing and chromosome-scale assembly of the giantPleurodeles waltlgenome.</title>
        <authorList>
            <person name="Brown T."/>
            <person name="Elewa A."/>
            <person name="Iarovenko S."/>
            <person name="Subramanian E."/>
            <person name="Araus A.J."/>
            <person name="Petzold A."/>
            <person name="Susuki M."/>
            <person name="Suzuki K.-i.T."/>
            <person name="Hayashi T."/>
            <person name="Toyoda A."/>
            <person name="Oliveira C."/>
            <person name="Osipova E."/>
            <person name="Leigh N.D."/>
            <person name="Simon A."/>
            <person name="Yun M.H."/>
        </authorList>
    </citation>
    <scope>NUCLEOTIDE SEQUENCE</scope>
    <source>
        <strain evidence="2">20211129_DDA</strain>
        <tissue evidence="2">Liver</tissue>
    </source>
</reference>
<evidence type="ECO:0000256" key="1">
    <source>
        <dbReference type="SAM" id="MobiDB-lite"/>
    </source>
</evidence>
<evidence type="ECO:0000313" key="3">
    <source>
        <dbReference type="Proteomes" id="UP001066276"/>
    </source>
</evidence>
<comment type="caution">
    <text evidence="2">The sequence shown here is derived from an EMBL/GenBank/DDBJ whole genome shotgun (WGS) entry which is preliminary data.</text>
</comment>
<protein>
    <submittedName>
        <fullName evidence="2">Uncharacterized protein</fullName>
    </submittedName>
</protein>
<sequence>MPVSCFKSAISVLLEGEITSAARAAHISKAHPKRAVPGARGARENKAWRRACSQRCPRGETHGEESPRGTSRHSLLPDFTATAREAHTPRQMQAYRAGRKPHQRPHPSFLAHRKPRQWSSVPLGHSSYCEKHGQGGCLIGGPCLTRPPAPIQAVCMAGGAETSS</sequence>
<evidence type="ECO:0000313" key="2">
    <source>
        <dbReference type="EMBL" id="KAJ1109498.1"/>
    </source>
</evidence>
<accession>A0AAV7N8J3</accession>
<name>A0AAV7N8J3_PLEWA</name>
<organism evidence="2 3">
    <name type="scientific">Pleurodeles waltl</name>
    <name type="common">Iberian ribbed newt</name>
    <dbReference type="NCBI Taxonomy" id="8319"/>
    <lineage>
        <taxon>Eukaryota</taxon>
        <taxon>Metazoa</taxon>
        <taxon>Chordata</taxon>
        <taxon>Craniata</taxon>
        <taxon>Vertebrata</taxon>
        <taxon>Euteleostomi</taxon>
        <taxon>Amphibia</taxon>
        <taxon>Batrachia</taxon>
        <taxon>Caudata</taxon>
        <taxon>Salamandroidea</taxon>
        <taxon>Salamandridae</taxon>
        <taxon>Pleurodelinae</taxon>
        <taxon>Pleurodeles</taxon>
    </lineage>
</organism>
<feature type="compositionally biased region" description="Basic and acidic residues" evidence="1">
    <location>
        <begin position="57"/>
        <end position="67"/>
    </location>
</feature>
<dbReference type="EMBL" id="JANPWB010000013">
    <property type="protein sequence ID" value="KAJ1109498.1"/>
    <property type="molecule type" value="Genomic_DNA"/>
</dbReference>
<proteinExistence type="predicted"/>
<gene>
    <name evidence="2" type="ORF">NDU88_006858</name>
</gene>